<proteinExistence type="inferred from homology"/>
<dbReference type="NCBIfam" id="TIGR00350">
    <property type="entry name" value="lytR_cpsA_psr"/>
    <property type="match status" value="1"/>
</dbReference>
<dbReference type="PANTHER" id="PTHR33392:SF6">
    <property type="entry name" value="POLYISOPRENYL-TEICHOIC ACID--PEPTIDOGLYCAN TEICHOIC ACID TRANSFERASE TAGU"/>
    <property type="match status" value="1"/>
</dbReference>
<dbReference type="EMBL" id="BAABIK010000008">
    <property type="protein sequence ID" value="GAA4938414.1"/>
    <property type="molecule type" value="Genomic_DNA"/>
</dbReference>
<evidence type="ECO:0000313" key="4">
    <source>
        <dbReference type="Proteomes" id="UP001499993"/>
    </source>
</evidence>
<accession>A0ABP9GDU7</accession>
<comment type="similarity">
    <text evidence="1">Belongs to the LytR/CpsA/Psr (LCP) family.</text>
</comment>
<reference evidence="4" key="1">
    <citation type="journal article" date="2019" name="Int. J. Syst. Evol. Microbiol.">
        <title>The Global Catalogue of Microorganisms (GCM) 10K type strain sequencing project: providing services to taxonomists for standard genome sequencing and annotation.</title>
        <authorList>
            <consortium name="The Broad Institute Genomics Platform"/>
            <consortium name="The Broad Institute Genome Sequencing Center for Infectious Disease"/>
            <person name="Wu L."/>
            <person name="Ma J."/>
        </authorList>
    </citation>
    <scope>NUCLEOTIDE SEQUENCE [LARGE SCALE GENOMIC DNA]</scope>
    <source>
        <strain evidence="4">JCM 18123</strain>
    </source>
</reference>
<organism evidence="3 4">
    <name type="scientific">Streptomonospora halophila</name>
    <dbReference type="NCBI Taxonomy" id="427369"/>
    <lineage>
        <taxon>Bacteria</taxon>
        <taxon>Bacillati</taxon>
        <taxon>Actinomycetota</taxon>
        <taxon>Actinomycetes</taxon>
        <taxon>Streptosporangiales</taxon>
        <taxon>Nocardiopsidaceae</taxon>
        <taxon>Streptomonospora</taxon>
    </lineage>
</organism>
<dbReference type="Pfam" id="PF03816">
    <property type="entry name" value="LytR_cpsA_psr"/>
    <property type="match status" value="1"/>
</dbReference>
<dbReference type="InterPro" id="IPR004474">
    <property type="entry name" value="LytR_CpsA_psr"/>
</dbReference>
<gene>
    <name evidence="3" type="ORF">GCM10023224_19590</name>
</gene>
<protein>
    <submittedName>
        <fullName evidence="3">LCP family protein</fullName>
    </submittedName>
</protein>
<sequence>MGESRSRHRRRHRARSVALSALAAVVVLVAATGGVALWRTETYDDNIERIVGALPSNRASAEADPGENWLLVGSDLRGDATVGKWRSGESGSDVIILLHMPEDSERAFAVSFPRDAWVEVPGHGNAKINDAYRQGGPRLLVRTVEELSGVAIDHFAALDFHGFERMVDALGGVTLDLPHAIHDPTNGWHWPAGENHMDGEEALRFVRERKGLSGSDIDRVERQQVFLNAMAEKAAESDLASDPQRLDRLLTAASESMAVDDQADAATLRAAALRLLDTGPERMTFATLAVTEPAWIDGRNVLRLDESVNDGLFEALEEDRLQAYIDKHGLANDAERLG</sequence>
<evidence type="ECO:0000313" key="3">
    <source>
        <dbReference type="EMBL" id="GAA4938414.1"/>
    </source>
</evidence>
<comment type="caution">
    <text evidence="3">The sequence shown here is derived from an EMBL/GenBank/DDBJ whole genome shotgun (WGS) entry which is preliminary data.</text>
</comment>
<keyword evidence="4" id="KW-1185">Reference proteome</keyword>
<dbReference type="RefSeq" id="WP_345556328.1">
    <property type="nucleotide sequence ID" value="NZ_BAABIK010000008.1"/>
</dbReference>
<feature type="domain" description="Cell envelope-related transcriptional attenuator" evidence="2">
    <location>
        <begin position="92"/>
        <end position="235"/>
    </location>
</feature>
<evidence type="ECO:0000256" key="1">
    <source>
        <dbReference type="ARBA" id="ARBA00006068"/>
    </source>
</evidence>
<dbReference type="Proteomes" id="UP001499993">
    <property type="component" value="Unassembled WGS sequence"/>
</dbReference>
<dbReference type="Gene3D" id="3.40.630.190">
    <property type="entry name" value="LCP protein"/>
    <property type="match status" value="1"/>
</dbReference>
<dbReference type="PANTHER" id="PTHR33392">
    <property type="entry name" value="POLYISOPRENYL-TEICHOIC ACID--PEPTIDOGLYCAN TEICHOIC ACID TRANSFERASE TAGU"/>
    <property type="match status" value="1"/>
</dbReference>
<dbReference type="InterPro" id="IPR050922">
    <property type="entry name" value="LytR/CpsA/Psr_CW_biosynth"/>
</dbReference>
<name>A0ABP9GDU7_9ACTN</name>
<evidence type="ECO:0000259" key="2">
    <source>
        <dbReference type="Pfam" id="PF03816"/>
    </source>
</evidence>